<dbReference type="EMBL" id="JASPKZ010007407">
    <property type="protein sequence ID" value="KAJ9584441.1"/>
    <property type="molecule type" value="Genomic_DNA"/>
</dbReference>
<accession>A0AAD8EBY8</accession>
<evidence type="ECO:0000313" key="2">
    <source>
        <dbReference type="EMBL" id="KAJ9584441.1"/>
    </source>
</evidence>
<protein>
    <submittedName>
        <fullName evidence="2">Uncharacterized protein</fullName>
    </submittedName>
</protein>
<reference evidence="2" key="1">
    <citation type="journal article" date="2023" name="IScience">
        <title>Live-bearing cockroach genome reveals convergent evolutionary mechanisms linked to viviparity in insects and beyond.</title>
        <authorList>
            <person name="Fouks B."/>
            <person name="Harrison M.C."/>
            <person name="Mikhailova A.A."/>
            <person name="Marchal E."/>
            <person name="English S."/>
            <person name="Carruthers M."/>
            <person name="Jennings E.C."/>
            <person name="Chiamaka E.L."/>
            <person name="Frigard R.A."/>
            <person name="Pippel M."/>
            <person name="Attardo G.M."/>
            <person name="Benoit J.B."/>
            <person name="Bornberg-Bauer E."/>
            <person name="Tobe S.S."/>
        </authorList>
    </citation>
    <scope>NUCLEOTIDE SEQUENCE</scope>
    <source>
        <strain evidence="2">Stay&amp;Tobe</strain>
    </source>
</reference>
<organism evidence="2 3">
    <name type="scientific">Diploptera punctata</name>
    <name type="common">Pacific beetle cockroach</name>
    <dbReference type="NCBI Taxonomy" id="6984"/>
    <lineage>
        <taxon>Eukaryota</taxon>
        <taxon>Metazoa</taxon>
        <taxon>Ecdysozoa</taxon>
        <taxon>Arthropoda</taxon>
        <taxon>Hexapoda</taxon>
        <taxon>Insecta</taxon>
        <taxon>Pterygota</taxon>
        <taxon>Neoptera</taxon>
        <taxon>Polyneoptera</taxon>
        <taxon>Dictyoptera</taxon>
        <taxon>Blattodea</taxon>
        <taxon>Blaberoidea</taxon>
        <taxon>Blaberidae</taxon>
        <taxon>Diplopterinae</taxon>
        <taxon>Diploptera</taxon>
    </lineage>
</organism>
<evidence type="ECO:0000256" key="1">
    <source>
        <dbReference type="SAM" id="MobiDB-lite"/>
    </source>
</evidence>
<evidence type="ECO:0000313" key="3">
    <source>
        <dbReference type="Proteomes" id="UP001233999"/>
    </source>
</evidence>
<dbReference type="Proteomes" id="UP001233999">
    <property type="component" value="Unassembled WGS sequence"/>
</dbReference>
<proteinExistence type="predicted"/>
<keyword evidence="3" id="KW-1185">Reference proteome</keyword>
<comment type="caution">
    <text evidence="2">The sequence shown here is derived from an EMBL/GenBank/DDBJ whole genome shotgun (WGS) entry which is preliminary data.</text>
</comment>
<gene>
    <name evidence="2" type="ORF">L9F63_021216</name>
</gene>
<name>A0AAD8EBY8_DIPPU</name>
<dbReference type="AlphaFoldDB" id="A0AAD8EBY8"/>
<feature type="region of interest" description="Disordered" evidence="1">
    <location>
        <begin position="1"/>
        <end position="21"/>
    </location>
</feature>
<sequence length="95" mass="10818">MVNVSNKQPYSSNITDSSPNNAMVLGRWRPLLQIEANVRTTNNTVNVKQETNKTRNRTRLLLVPLVPLLKDWARIKVEGTTCEFDDEKCLDSEST</sequence>
<reference evidence="2" key="2">
    <citation type="submission" date="2023-05" db="EMBL/GenBank/DDBJ databases">
        <authorList>
            <person name="Fouks B."/>
        </authorList>
    </citation>
    <scope>NUCLEOTIDE SEQUENCE</scope>
    <source>
        <strain evidence="2">Stay&amp;Tobe</strain>
        <tissue evidence="2">Testes</tissue>
    </source>
</reference>
<feature type="non-terminal residue" evidence="2">
    <location>
        <position position="95"/>
    </location>
</feature>